<dbReference type="HOGENOM" id="CLU_052828_1_0_1"/>
<proteinExistence type="predicted"/>
<gene>
    <name evidence="2" type="ORF">THAPSDRAFT_40473</name>
</gene>
<dbReference type="PANTHER" id="PTHR13016:SF0">
    <property type="entry name" value="AMME SYNDROME CANDIDATE GENE 1 PROTEIN"/>
    <property type="match status" value="1"/>
</dbReference>
<dbReference type="NCBIfam" id="TIGR00296">
    <property type="entry name" value="TIGR00296 family protein"/>
    <property type="match status" value="1"/>
</dbReference>
<dbReference type="RefSeq" id="XP_002289502.1">
    <property type="nucleotide sequence ID" value="XM_002289466.1"/>
</dbReference>
<reference evidence="2 3" key="1">
    <citation type="journal article" date="2004" name="Science">
        <title>The genome of the diatom Thalassiosira pseudonana: ecology, evolution, and metabolism.</title>
        <authorList>
            <person name="Armbrust E.V."/>
            <person name="Berges J.A."/>
            <person name="Bowler C."/>
            <person name="Green B.R."/>
            <person name="Martinez D."/>
            <person name="Putnam N.H."/>
            <person name="Zhou S."/>
            <person name="Allen A.E."/>
            <person name="Apt K.E."/>
            <person name="Bechner M."/>
            <person name="Brzezinski M.A."/>
            <person name="Chaal B.K."/>
            <person name="Chiovitti A."/>
            <person name="Davis A.K."/>
            <person name="Demarest M.S."/>
            <person name="Detter J.C."/>
            <person name="Glavina T."/>
            <person name="Goodstein D."/>
            <person name="Hadi M.Z."/>
            <person name="Hellsten U."/>
            <person name="Hildebrand M."/>
            <person name="Jenkins B.D."/>
            <person name="Jurka J."/>
            <person name="Kapitonov V.V."/>
            <person name="Kroger N."/>
            <person name="Lau W.W."/>
            <person name="Lane T.W."/>
            <person name="Larimer F.W."/>
            <person name="Lippmeier J.C."/>
            <person name="Lucas S."/>
            <person name="Medina M."/>
            <person name="Montsant A."/>
            <person name="Obornik M."/>
            <person name="Parker M.S."/>
            <person name="Palenik B."/>
            <person name="Pazour G.J."/>
            <person name="Richardson P.M."/>
            <person name="Rynearson T.A."/>
            <person name="Saito M.A."/>
            <person name="Schwartz D.C."/>
            <person name="Thamatrakoln K."/>
            <person name="Valentin K."/>
            <person name="Vardi A."/>
            <person name="Wilkerson F.P."/>
            <person name="Rokhsar D.S."/>
        </authorList>
    </citation>
    <scope>NUCLEOTIDE SEQUENCE [LARGE SCALE GENOMIC DNA]</scope>
    <source>
        <strain evidence="2 3">CCMP1335</strain>
    </source>
</reference>
<sequence length="219" mass="25082">MKSGSNRNDVTATSDMCEYCFDVLLEKLVSRQESCQQTPSNIHQTSHTPPNEECPLFVTWEKRRASYTPPLSTLSGCIGTLASKRINHALSEFTITSALRDRRFDPISLHELPLLRVGVSLLVKYEECSDCFDWKIGTHGIIIRFDTRKGRGGDERYSATYLPEVAQEQRWNQEEAVVSLVRKAGFRGSITDELLSQIHCTRYQSSKYRMSYQQYVKSK</sequence>
<dbReference type="Gene3D" id="3.30.700.20">
    <property type="entry name" value="Hypothetical protein ph0010, domain 1"/>
    <property type="match status" value="1"/>
</dbReference>
<feature type="non-terminal residue" evidence="2">
    <location>
        <position position="219"/>
    </location>
</feature>
<dbReference type="Pfam" id="PF01871">
    <property type="entry name" value="AMMECR1"/>
    <property type="match status" value="1"/>
</dbReference>
<dbReference type="eggNOG" id="KOG3274">
    <property type="taxonomic scope" value="Eukaryota"/>
</dbReference>
<dbReference type="InterPro" id="IPR002733">
    <property type="entry name" value="AMMECR1_domain"/>
</dbReference>
<accession>B8C0C5</accession>
<dbReference type="OMA" id="LFITWNK"/>
<dbReference type="PROSITE" id="PS51112">
    <property type="entry name" value="AMMECR1"/>
    <property type="match status" value="1"/>
</dbReference>
<dbReference type="STRING" id="35128.B8C0C5"/>
<evidence type="ECO:0000259" key="1">
    <source>
        <dbReference type="PROSITE" id="PS51112"/>
    </source>
</evidence>
<dbReference type="Proteomes" id="UP000001449">
    <property type="component" value="Chromosome 4"/>
</dbReference>
<evidence type="ECO:0000313" key="3">
    <source>
        <dbReference type="Proteomes" id="UP000001449"/>
    </source>
</evidence>
<dbReference type="GeneID" id="7452202"/>
<reference evidence="2 3" key="2">
    <citation type="journal article" date="2008" name="Nature">
        <title>The Phaeodactylum genome reveals the evolutionary history of diatom genomes.</title>
        <authorList>
            <person name="Bowler C."/>
            <person name="Allen A.E."/>
            <person name="Badger J.H."/>
            <person name="Grimwood J."/>
            <person name="Jabbari K."/>
            <person name="Kuo A."/>
            <person name="Maheswari U."/>
            <person name="Martens C."/>
            <person name="Maumus F."/>
            <person name="Otillar R.P."/>
            <person name="Rayko E."/>
            <person name="Salamov A."/>
            <person name="Vandepoele K."/>
            <person name="Beszteri B."/>
            <person name="Gruber A."/>
            <person name="Heijde M."/>
            <person name="Katinka M."/>
            <person name="Mock T."/>
            <person name="Valentin K."/>
            <person name="Verret F."/>
            <person name="Berges J.A."/>
            <person name="Brownlee C."/>
            <person name="Cadoret J.P."/>
            <person name="Chiovitti A."/>
            <person name="Choi C.J."/>
            <person name="Coesel S."/>
            <person name="De Martino A."/>
            <person name="Detter J.C."/>
            <person name="Durkin C."/>
            <person name="Falciatore A."/>
            <person name="Fournet J."/>
            <person name="Haruta M."/>
            <person name="Huysman M.J."/>
            <person name="Jenkins B.D."/>
            <person name="Jiroutova K."/>
            <person name="Jorgensen R.E."/>
            <person name="Joubert Y."/>
            <person name="Kaplan A."/>
            <person name="Kroger N."/>
            <person name="Kroth P.G."/>
            <person name="La Roche J."/>
            <person name="Lindquist E."/>
            <person name="Lommer M."/>
            <person name="Martin-Jezequel V."/>
            <person name="Lopez P.J."/>
            <person name="Lucas S."/>
            <person name="Mangogna M."/>
            <person name="McGinnis K."/>
            <person name="Medlin L.K."/>
            <person name="Montsant A."/>
            <person name="Oudot-Le Secq M.P."/>
            <person name="Napoli C."/>
            <person name="Obornik M."/>
            <person name="Parker M.S."/>
            <person name="Petit J.L."/>
            <person name="Porcel B.M."/>
            <person name="Poulsen N."/>
            <person name="Robison M."/>
            <person name="Rychlewski L."/>
            <person name="Rynearson T.A."/>
            <person name="Schmutz J."/>
            <person name="Shapiro H."/>
            <person name="Siaut M."/>
            <person name="Stanley M."/>
            <person name="Sussman M.R."/>
            <person name="Taylor A.R."/>
            <person name="Vardi A."/>
            <person name="von Dassow P."/>
            <person name="Vyverman W."/>
            <person name="Willis A."/>
            <person name="Wyrwicz L.S."/>
            <person name="Rokhsar D.S."/>
            <person name="Weissenbach J."/>
            <person name="Armbrust E.V."/>
            <person name="Green B.R."/>
            <person name="Van de Peer Y."/>
            <person name="Grigoriev I.V."/>
        </authorList>
    </citation>
    <scope>NUCLEOTIDE SEQUENCE [LARGE SCALE GENOMIC DNA]</scope>
    <source>
        <strain evidence="2 3">CCMP1335</strain>
    </source>
</reference>
<dbReference type="KEGG" id="tps:THAPSDRAFT_40473"/>
<dbReference type="PANTHER" id="PTHR13016">
    <property type="entry name" value="AMMECR1 HOMOLOG"/>
    <property type="match status" value="1"/>
</dbReference>
<dbReference type="PaxDb" id="35128-Thaps40473"/>
<name>B8C0C5_THAPS</name>
<dbReference type="InParanoid" id="B8C0C5"/>
<dbReference type="EMBL" id="CM000641">
    <property type="protein sequence ID" value="EED93039.1"/>
    <property type="molecule type" value="Genomic_DNA"/>
</dbReference>
<protein>
    <recommendedName>
        <fullName evidence="1">AMMECR1 domain-containing protein</fullName>
    </recommendedName>
</protein>
<dbReference type="SUPFAM" id="SSF143447">
    <property type="entry name" value="AMMECR1-like"/>
    <property type="match status" value="1"/>
</dbReference>
<dbReference type="AlphaFoldDB" id="B8C0C5"/>
<dbReference type="FunCoup" id="B8C0C5">
    <property type="interactions" value="414"/>
</dbReference>
<feature type="domain" description="AMMECR1" evidence="1">
    <location>
        <begin position="5"/>
        <end position="219"/>
    </location>
</feature>
<dbReference type="InterPro" id="IPR023473">
    <property type="entry name" value="AMMECR1"/>
</dbReference>
<keyword evidence="3" id="KW-1185">Reference proteome</keyword>
<dbReference type="InterPro" id="IPR027485">
    <property type="entry name" value="AMMECR1_N"/>
</dbReference>
<organism evidence="2 3">
    <name type="scientific">Thalassiosira pseudonana</name>
    <name type="common">Marine diatom</name>
    <name type="synonym">Cyclotella nana</name>
    <dbReference type="NCBI Taxonomy" id="35128"/>
    <lineage>
        <taxon>Eukaryota</taxon>
        <taxon>Sar</taxon>
        <taxon>Stramenopiles</taxon>
        <taxon>Ochrophyta</taxon>
        <taxon>Bacillariophyta</taxon>
        <taxon>Coscinodiscophyceae</taxon>
        <taxon>Thalassiosirophycidae</taxon>
        <taxon>Thalassiosirales</taxon>
        <taxon>Thalassiosiraceae</taxon>
        <taxon>Thalassiosira</taxon>
    </lineage>
</organism>
<dbReference type="InterPro" id="IPR036071">
    <property type="entry name" value="AMMECR1_dom_sf"/>
</dbReference>
<evidence type="ECO:0000313" key="2">
    <source>
        <dbReference type="EMBL" id="EED93039.1"/>
    </source>
</evidence>